<keyword evidence="3" id="KW-0460">Magnesium</keyword>
<protein>
    <submittedName>
        <fullName evidence="4">HAD family hydrolase</fullName>
    </submittedName>
</protein>
<comment type="caution">
    <text evidence="4">The sequence shown here is derived from an EMBL/GenBank/DDBJ whole genome shotgun (WGS) entry which is preliminary data.</text>
</comment>
<keyword evidence="5" id="KW-1185">Reference proteome</keyword>
<dbReference type="Pfam" id="PF00702">
    <property type="entry name" value="Hydrolase"/>
    <property type="match status" value="1"/>
</dbReference>
<keyword evidence="1" id="KW-0479">Metal-binding</keyword>
<evidence type="ECO:0000313" key="4">
    <source>
        <dbReference type="EMBL" id="MBA4493227.1"/>
    </source>
</evidence>
<reference evidence="4 5" key="1">
    <citation type="submission" date="2020-07" db="EMBL/GenBank/DDBJ databases">
        <authorList>
            <person name="Feng H."/>
        </authorList>
    </citation>
    <scope>NUCLEOTIDE SEQUENCE [LARGE SCALE GENOMIC DNA]</scope>
    <source>
        <strain evidence="5">s-10</strain>
    </source>
</reference>
<evidence type="ECO:0000256" key="3">
    <source>
        <dbReference type="ARBA" id="ARBA00022842"/>
    </source>
</evidence>
<dbReference type="GO" id="GO:0046872">
    <property type="term" value="F:metal ion binding"/>
    <property type="evidence" value="ECO:0007669"/>
    <property type="project" value="UniProtKB-KW"/>
</dbReference>
<dbReference type="InterPro" id="IPR036412">
    <property type="entry name" value="HAD-like_sf"/>
</dbReference>
<dbReference type="RefSeq" id="WP_181750426.1">
    <property type="nucleotide sequence ID" value="NZ_JACEIQ010000001.1"/>
</dbReference>
<proteinExistence type="predicted"/>
<dbReference type="PANTHER" id="PTHR46470:SF2">
    <property type="entry name" value="GLYCERALDEHYDE 3-PHOSPHATE PHOSPHATASE"/>
    <property type="match status" value="1"/>
</dbReference>
<evidence type="ECO:0000256" key="2">
    <source>
        <dbReference type="ARBA" id="ARBA00022801"/>
    </source>
</evidence>
<organism evidence="4 5">
    <name type="scientific">Paenactinomyces guangxiensis</name>
    <dbReference type="NCBI Taxonomy" id="1490290"/>
    <lineage>
        <taxon>Bacteria</taxon>
        <taxon>Bacillati</taxon>
        <taxon>Bacillota</taxon>
        <taxon>Bacilli</taxon>
        <taxon>Bacillales</taxon>
        <taxon>Thermoactinomycetaceae</taxon>
        <taxon>Paenactinomyces</taxon>
    </lineage>
</organism>
<dbReference type="AlphaFoldDB" id="A0A7W1WNM6"/>
<dbReference type="GO" id="GO:0016791">
    <property type="term" value="F:phosphatase activity"/>
    <property type="evidence" value="ECO:0007669"/>
    <property type="project" value="TreeGrafter"/>
</dbReference>
<gene>
    <name evidence="4" type="ORF">H1191_02725</name>
</gene>
<dbReference type="Proteomes" id="UP000535491">
    <property type="component" value="Unassembled WGS sequence"/>
</dbReference>
<name>A0A7W1WNM6_9BACL</name>
<dbReference type="SUPFAM" id="SSF56784">
    <property type="entry name" value="HAD-like"/>
    <property type="match status" value="1"/>
</dbReference>
<dbReference type="EMBL" id="JACEIQ010000001">
    <property type="protein sequence ID" value="MBA4493227.1"/>
    <property type="molecule type" value="Genomic_DNA"/>
</dbReference>
<dbReference type="Gene3D" id="1.10.150.520">
    <property type="match status" value="1"/>
</dbReference>
<accession>A0A7W1WNM6</accession>
<keyword evidence="2 4" id="KW-0378">Hydrolase</keyword>
<evidence type="ECO:0000256" key="1">
    <source>
        <dbReference type="ARBA" id="ARBA00022723"/>
    </source>
</evidence>
<evidence type="ECO:0000313" key="5">
    <source>
        <dbReference type="Proteomes" id="UP000535491"/>
    </source>
</evidence>
<dbReference type="PANTHER" id="PTHR46470">
    <property type="entry name" value="N-ACYLNEURAMINATE-9-PHOSPHATASE"/>
    <property type="match status" value="1"/>
</dbReference>
<dbReference type="InterPro" id="IPR051400">
    <property type="entry name" value="HAD-like_hydrolase"/>
</dbReference>
<dbReference type="InterPro" id="IPR023214">
    <property type="entry name" value="HAD_sf"/>
</dbReference>
<sequence>MFRAIFFDLDETLLDRSRSLLRFIEFQYKVYKASLKHIPLHRWQQRFVELDEKGYVCKKIIYTRLLEEFKVQSFSMQELYAHYLHSFAPHCVPMKEMEETVRSLRSAGKKVGIITNGLTEFQTRNIKQLGLLP</sequence>
<dbReference type="Gene3D" id="3.40.50.1000">
    <property type="entry name" value="HAD superfamily/HAD-like"/>
    <property type="match status" value="1"/>
</dbReference>